<feature type="region of interest" description="Disordered" evidence="1">
    <location>
        <begin position="226"/>
        <end position="250"/>
    </location>
</feature>
<feature type="compositionally biased region" description="Pro residues" evidence="1">
    <location>
        <begin position="235"/>
        <end position="244"/>
    </location>
</feature>
<reference evidence="2" key="2">
    <citation type="submission" date="2025-08" db="UniProtKB">
        <authorList>
            <consortium name="Ensembl"/>
        </authorList>
    </citation>
    <scope>IDENTIFICATION</scope>
</reference>
<reference evidence="2" key="1">
    <citation type="submission" date="2019-08" db="EMBL/GenBank/DDBJ databases">
        <title>Three high-quality genomes provides insights into domestication of ducks.</title>
        <authorList>
            <person name="Hou Z.C."/>
            <person name="Zhu F."/>
            <person name="Yin Z.T."/>
            <person name="Zhang F."/>
        </authorList>
    </citation>
    <scope>NUCLEOTIDE SEQUENCE [LARGE SCALE GENOMIC DNA]</scope>
</reference>
<feature type="compositionally biased region" description="Basic and acidic residues" evidence="1">
    <location>
        <begin position="87"/>
        <end position="96"/>
    </location>
</feature>
<evidence type="ECO:0000256" key="1">
    <source>
        <dbReference type="SAM" id="MobiDB-lite"/>
    </source>
</evidence>
<evidence type="ECO:0000313" key="3">
    <source>
        <dbReference type="Proteomes" id="UP000694400"/>
    </source>
</evidence>
<reference evidence="2" key="3">
    <citation type="submission" date="2025-09" db="UniProtKB">
        <authorList>
            <consortium name="Ensembl"/>
        </authorList>
    </citation>
    <scope>IDENTIFICATION</scope>
</reference>
<dbReference type="Proteomes" id="UP000694400">
    <property type="component" value="Chromosome 26"/>
</dbReference>
<dbReference type="Ensembl" id="ENSAPLT00020018708.1">
    <property type="protein sequence ID" value="ENSAPLP00020017323.1"/>
    <property type="gene ID" value="ENSAPLG00020012405.1"/>
</dbReference>
<sequence length="250" mass="26753">LPGPQPQPCRCAGTACCPPSPSLFCLLPPRRIRVHSCRMEQLGGTSRLRFCQARSCLRLARQGELRPLRGAHRGQGAVGSPCTGGTEHSHQREQLKDPLLQGASPENVPGEALGLQPGAAPRGLAGGERTHSWWALHCSTTPNQSAGQNRGSQHPGCNGGSSAGCQGAPRLARVPEPSVQVSPSASPKGQLYPADAPSHSFWWHRRSRPDAATHLDPRVWQERPWLLATRTPRGCPKPAPPPPSGSRRGR</sequence>
<name>A0A8B9T917_ANAPL</name>
<feature type="region of interest" description="Disordered" evidence="1">
    <location>
        <begin position="69"/>
        <end position="126"/>
    </location>
</feature>
<organism evidence="2 3">
    <name type="scientific">Anas platyrhynchos</name>
    <name type="common">Mallard</name>
    <name type="synonym">Anas boschas</name>
    <dbReference type="NCBI Taxonomy" id="8839"/>
    <lineage>
        <taxon>Eukaryota</taxon>
        <taxon>Metazoa</taxon>
        <taxon>Chordata</taxon>
        <taxon>Craniata</taxon>
        <taxon>Vertebrata</taxon>
        <taxon>Euteleostomi</taxon>
        <taxon>Archelosauria</taxon>
        <taxon>Archosauria</taxon>
        <taxon>Dinosauria</taxon>
        <taxon>Saurischia</taxon>
        <taxon>Theropoda</taxon>
        <taxon>Coelurosauria</taxon>
        <taxon>Aves</taxon>
        <taxon>Neognathae</taxon>
        <taxon>Galloanserae</taxon>
        <taxon>Anseriformes</taxon>
        <taxon>Anatidae</taxon>
        <taxon>Anatinae</taxon>
        <taxon>Anas</taxon>
    </lineage>
</organism>
<protein>
    <submittedName>
        <fullName evidence="2">Uncharacterized protein</fullName>
    </submittedName>
</protein>
<feature type="region of interest" description="Disordered" evidence="1">
    <location>
        <begin position="142"/>
        <end position="194"/>
    </location>
</feature>
<dbReference type="AlphaFoldDB" id="A0A8B9T917"/>
<accession>A0A8B9T917</accession>
<feature type="compositionally biased region" description="Polar residues" evidence="1">
    <location>
        <begin position="142"/>
        <end position="152"/>
    </location>
</feature>
<evidence type="ECO:0000313" key="2">
    <source>
        <dbReference type="Ensembl" id="ENSAPLP00020017323.1"/>
    </source>
</evidence>
<proteinExistence type="predicted"/>